<evidence type="ECO:0000313" key="7">
    <source>
        <dbReference type="Proteomes" id="UP001500665"/>
    </source>
</evidence>
<dbReference type="InterPro" id="IPR001647">
    <property type="entry name" value="HTH_TetR"/>
</dbReference>
<protein>
    <submittedName>
        <fullName evidence="6">TetR/AcrR family transcriptional regulator</fullName>
    </submittedName>
</protein>
<dbReference type="PANTHER" id="PTHR30055">
    <property type="entry name" value="HTH-TYPE TRANSCRIPTIONAL REGULATOR RUTR"/>
    <property type="match status" value="1"/>
</dbReference>
<sequence length="191" mass="20966">MAVQRSQRAGTARDRLLAAAAELFSRHGVSGTSLQMIADELGVTKAAVYHQFQSKEDIVWAVVTPVLDRLAEVAETAESRRSRAERVETLLSGLVDAAVSNRRLMSVLQSDPAVLQLLRLHSTLSPLEERITRLLVGPEPTDEALVCAAMVSGGLMATGIDPRLQPLDDDSLRRHLLDTSLRLLRVRRPSR</sequence>
<dbReference type="SUPFAM" id="SSF46689">
    <property type="entry name" value="Homeodomain-like"/>
    <property type="match status" value="1"/>
</dbReference>
<keyword evidence="1" id="KW-0805">Transcription regulation</keyword>
<name>A0ABP4BPC5_9ACTN</name>
<evidence type="ECO:0000259" key="5">
    <source>
        <dbReference type="PROSITE" id="PS50977"/>
    </source>
</evidence>
<comment type="caution">
    <text evidence="6">The sequence shown here is derived from an EMBL/GenBank/DDBJ whole genome shotgun (WGS) entry which is preliminary data.</text>
</comment>
<dbReference type="PROSITE" id="PS50977">
    <property type="entry name" value="HTH_TETR_2"/>
    <property type="match status" value="1"/>
</dbReference>
<dbReference type="EMBL" id="BAAAHH010000013">
    <property type="protein sequence ID" value="GAA0953056.1"/>
    <property type="molecule type" value="Genomic_DNA"/>
</dbReference>
<keyword evidence="3" id="KW-0804">Transcription</keyword>
<keyword evidence="2 4" id="KW-0238">DNA-binding</keyword>
<accession>A0ABP4BPC5</accession>
<dbReference type="PRINTS" id="PR00455">
    <property type="entry name" value="HTHTETR"/>
</dbReference>
<dbReference type="Proteomes" id="UP001500665">
    <property type="component" value="Unassembled WGS sequence"/>
</dbReference>
<gene>
    <name evidence="6" type="ORF">GCM10009550_34560</name>
</gene>
<dbReference type="InterPro" id="IPR009057">
    <property type="entry name" value="Homeodomain-like_sf"/>
</dbReference>
<evidence type="ECO:0000256" key="2">
    <source>
        <dbReference type="ARBA" id="ARBA00023125"/>
    </source>
</evidence>
<reference evidence="7" key="1">
    <citation type="journal article" date="2019" name="Int. J. Syst. Evol. Microbiol.">
        <title>The Global Catalogue of Microorganisms (GCM) 10K type strain sequencing project: providing services to taxonomists for standard genome sequencing and annotation.</title>
        <authorList>
            <consortium name="The Broad Institute Genomics Platform"/>
            <consortium name="The Broad Institute Genome Sequencing Center for Infectious Disease"/>
            <person name="Wu L."/>
            <person name="Ma J."/>
        </authorList>
    </citation>
    <scope>NUCLEOTIDE SEQUENCE [LARGE SCALE GENOMIC DNA]</scope>
    <source>
        <strain evidence="7">JCM 10696</strain>
    </source>
</reference>
<proteinExistence type="predicted"/>
<evidence type="ECO:0000256" key="4">
    <source>
        <dbReference type="PROSITE-ProRule" id="PRU00335"/>
    </source>
</evidence>
<dbReference type="Gene3D" id="1.10.357.10">
    <property type="entry name" value="Tetracycline Repressor, domain 2"/>
    <property type="match status" value="1"/>
</dbReference>
<keyword evidence="7" id="KW-1185">Reference proteome</keyword>
<dbReference type="InterPro" id="IPR050109">
    <property type="entry name" value="HTH-type_TetR-like_transc_reg"/>
</dbReference>
<feature type="domain" description="HTH tetR-type" evidence="5">
    <location>
        <begin position="10"/>
        <end position="70"/>
    </location>
</feature>
<organism evidence="6 7">
    <name type="scientific">Actinocorallia libanotica</name>
    <dbReference type="NCBI Taxonomy" id="46162"/>
    <lineage>
        <taxon>Bacteria</taxon>
        <taxon>Bacillati</taxon>
        <taxon>Actinomycetota</taxon>
        <taxon>Actinomycetes</taxon>
        <taxon>Streptosporangiales</taxon>
        <taxon>Thermomonosporaceae</taxon>
        <taxon>Actinocorallia</taxon>
    </lineage>
</organism>
<evidence type="ECO:0000313" key="6">
    <source>
        <dbReference type="EMBL" id="GAA0953056.1"/>
    </source>
</evidence>
<dbReference type="RefSeq" id="WP_344241852.1">
    <property type="nucleotide sequence ID" value="NZ_BAAAHH010000013.1"/>
</dbReference>
<evidence type="ECO:0000256" key="1">
    <source>
        <dbReference type="ARBA" id="ARBA00023015"/>
    </source>
</evidence>
<feature type="DNA-binding region" description="H-T-H motif" evidence="4">
    <location>
        <begin position="33"/>
        <end position="52"/>
    </location>
</feature>
<dbReference type="Pfam" id="PF00440">
    <property type="entry name" value="TetR_N"/>
    <property type="match status" value="1"/>
</dbReference>
<evidence type="ECO:0000256" key="3">
    <source>
        <dbReference type="ARBA" id="ARBA00023163"/>
    </source>
</evidence>
<dbReference type="PANTHER" id="PTHR30055:SF234">
    <property type="entry name" value="HTH-TYPE TRANSCRIPTIONAL REGULATOR BETI"/>
    <property type="match status" value="1"/>
</dbReference>